<dbReference type="GeneID" id="20324574"/>
<keyword evidence="1" id="KW-0880">Kelch repeat</keyword>
<dbReference type="AlphaFoldDB" id="A0A074Z6P5"/>
<dbReference type="PANTHER" id="PTHR24412:SF489">
    <property type="entry name" value="RING FINGER DOMAIN AND KELCH REPEAT-CONTAINING PROTEIN DDB_G0271372"/>
    <property type="match status" value="1"/>
</dbReference>
<dbReference type="Proteomes" id="UP000054324">
    <property type="component" value="Unassembled WGS sequence"/>
</dbReference>
<dbReference type="CTD" id="20324574"/>
<accession>A0A074Z6P5</accession>
<protein>
    <recommendedName>
        <fullName evidence="6">BTB domain-containing protein</fullName>
    </recommendedName>
</protein>
<feature type="compositionally biased region" description="Low complexity" evidence="3">
    <location>
        <begin position="710"/>
        <end position="724"/>
    </location>
</feature>
<dbReference type="Pfam" id="PF01344">
    <property type="entry name" value="Kelch_1"/>
    <property type="match status" value="1"/>
</dbReference>
<feature type="region of interest" description="Disordered" evidence="3">
    <location>
        <begin position="547"/>
        <end position="581"/>
    </location>
</feature>
<keyword evidence="2" id="KW-0677">Repeat</keyword>
<sequence>MAFAVKTAINAERTSAKFHKTKTFDYDGTADVTTPDINCGEPDVTFLVDRDVFHGHQHLFSKFSKVLGECFGASKNGNHQTSANMDNNPGISASATMKKVTIDAPVPVFEAVFNFCYTRNRRCCYDFPGINEDRGSWRDPVIIIIDSMTFVFNADVSLPCASDLGQVASKVLNVDVSSVVCLSNQLDIVDPQRCFAGVRKTRTPRLAIEKLGDPEVKQNYQNQLLECLPDGMVSDINGHWEKVSKAPLKAGASACGTTRSTSSKHWISDRTVSLLETWRQIPPGSHYNTTWRIIRRQVKLSVRADGEPWWTRKVEEMEDAKNAGNVRKLFHLIRSTGPRKALVSEIIGDKNGSLICNKAERLDRWAQYFEQQLSWPSATSTPETWPSTERLSVPVHMLPSVYLLAKRLGIEEMQRPCAEYLADHITIGNVGHNAFLTWSSLFSIELCQLIQFGLLKRSFEPGASEGEPLPLYELRLANSLYTYVQENADALACSLSGQLSARLIVNLTCESLSDSERNGTDQLLSEDLVFRVLLWARQRIVSGQRLARSGSEENVQSDDEESDGGTSSSGSATLERKTKQTRVPNLSLDRLDWLSTGASCISALEIGTTSERYRPGTYELKDASCKNVTNETLQCKHAATQDIRITLDVEELPTATPTTFSCFYADDQNGTADSQTSAASTPSRRRLCMAHQRYARNGNNGRVGRSTPHSTSSESVNESLSSSDEQCDGRDSPVLREDEEVARTVTAETASHLARAAVNVLATSSSEDSFCGASSNGRTTHTPDNNYAPCFPVLPRLIEARSGAGAGCLCVDGKHHLILVGGYARKGCLVSVEVHTRSGSSSDPAVTDNPQFPYYSLDAAMPGPRLSKPRGRLALAHSFCSTTDGLLDVLYVCGGSNGSVDLNTAERLTSSALSDWLAEHAERVTEVVPNSSLRNSSTTINSGCHQQAAVWQPIARMNQARSSPAATGLDDLTAGTLVTSTRGSMLVAGGLAGAVALSSVEAYIPERDQWIQLPDMCTSRYEAACATLGSKNLVLVVGGDGSSFRRHDNNNDALVEALDPRCSNWIPLPSFNPGGHGKLRGAALVHRPATEDGLLLIAGFNGQDTLNRTWLFDPTAWQWLPGPFLSTARTNPCAITWPDRSATFVLGGFNGTASATGFLDSIEMISYV</sequence>
<dbReference type="SMART" id="SM00612">
    <property type="entry name" value="Kelch"/>
    <property type="match status" value="3"/>
</dbReference>
<feature type="compositionally biased region" description="Basic and acidic residues" evidence="3">
    <location>
        <begin position="727"/>
        <end position="736"/>
    </location>
</feature>
<dbReference type="InterPro" id="IPR006652">
    <property type="entry name" value="Kelch_1"/>
</dbReference>
<dbReference type="EMBL" id="KL596983">
    <property type="protein sequence ID" value="KER21217.1"/>
    <property type="molecule type" value="Genomic_DNA"/>
</dbReference>
<dbReference type="PANTHER" id="PTHR24412">
    <property type="entry name" value="KELCH PROTEIN"/>
    <property type="match status" value="1"/>
</dbReference>
<evidence type="ECO:0000256" key="3">
    <source>
        <dbReference type="SAM" id="MobiDB-lite"/>
    </source>
</evidence>
<dbReference type="Gene3D" id="2.120.10.80">
    <property type="entry name" value="Kelch-type beta propeller"/>
    <property type="match status" value="2"/>
</dbReference>
<dbReference type="InterPro" id="IPR015915">
    <property type="entry name" value="Kelch-typ_b-propeller"/>
</dbReference>
<evidence type="ECO:0008006" key="6">
    <source>
        <dbReference type="Google" id="ProtNLM"/>
    </source>
</evidence>
<evidence type="ECO:0000313" key="4">
    <source>
        <dbReference type="EMBL" id="KER21217.1"/>
    </source>
</evidence>
<gene>
    <name evidence="4" type="ORF">T265_10406</name>
</gene>
<feature type="region of interest" description="Disordered" evidence="3">
    <location>
        <begin position="694"/>
        <end position="736"/>
    </location>
</feature>
<organism evidence="4 5">
    <name type="scientific">Opisthorchis viverrini</name>
    <name type="common">Southeast Asian liver fluke</name>
    <dbReference type="NCBI Taxonomy" id="6198"/>
    <lineage>
        <taxon>Eukaryota</taxon>
        <taxon>Metazoa</taxon>
        <taxon>Spiralia</taxon>
        <taxon>Lophotrochozoa</taxon>
        <taxon>Platyhelminthes</taxon>
        <taxon>Trematoda</taxon>
        <taxon>Digenea</taxon>
        <taxon>Opisthorchiida</taxon>
        <taxon>Opisthorchiata</taxon>
        <taxon>Opisthorchiidae</taxon>
        <taxon>Opisthorchis</taxon>
    </lineage>
</organism>
<proteinExistence type="predicted"/>
<dbReference type="SUPFAM" id="SSF117281">
    <property type="entry name" value="Kelch motif"/>
    <property type="match status" value="1"/>
</dbReference>
<evidence type="ECO:0000256" key="1">
    <source>
        <dbReference type="ARBA" id="ARBA00022441"/>
    </source>
</evidence>
<keyword evidence="5" id="KW-1185">Reference proteome</keyword>
<name>A0A074Z6P5_OPIVI</name>
<evidence type="ECO:0000313" key="5">
    <source>
        <dbReference type="Proteomes" id="UP000054324"/>
    </source>
</evidence>
<dbReference type="OrthoDB" id="45365at2759"/>
<dbReference type="RefSeq" id="XP_009175035.1">
    <property type="nucleotide sequence ID" value="XM_009176771.1"/>
</dbReference>
<reference evidence="4 5" key="1">
    <citation type="submission" date="2013-11" db="EMBL/GenBank/DDBJ databases">
        <title>Opisthorchis viverrini - life in the bile duct.</title>
        <authorList>
            <person name="Young N.D."/>
            <person name="Nagarajan N."/>
            <person name="Lin S.J."/>
            <person name="Korhonen P.K."/>
            <person name="Jex A.R."/>
            <person name="Hall R.S."/>
            <person name="Safavi-Hemami H."/>
            <person name="Kaewkong W."/>
            <person name="Bertrand D."/>
            <person name="Gao S."/>
            <person name="Seet Q."/>
            <person name="Wongkham S."/>
            <person name="Teh B.T."/>
            <person name="Wongkham C."/>
            <person name="Intapan P.M."/>
            <person name="Maleewong W."/>
            <person name="Yang X."/>
            <person name="Hu M."/>
            <person name="Wang Z."/>
            <person name="Hofmann A."/>
            <person name="Sternberg P.W."/>
            <person name="Tan P."/>
            <person name="Wang J."/>
            <person name="Gasser R.B."/>
        </authorList>
    </citation>
    <scope>NUCLEOTIDE SEQUENCE [LARGE SCALE GENOMIC DNA]</scope>
</reference>
<dbReference type="KEGG" id="ovi:T265_10406"/>
<dbReference type="CDD" id="cd18186">
    <property type="entry name" value="BTB_POZ_ZBTB_KLHL-like"/>
    <property type="match status" value="1"/>
</dbReference>
<evidence type="ECO:0000256" key="2">
    <source>
        <dbReference type="ARBA" id="ARBA00022737"/>
    </source>
</evidence>
<dbReference type="STRING" id="6198.A0A074Z6P5"/>